<accession>A0A0Q9W8R1</accession>
<reference evidence="2 3" key="1">
    <citation type="journal article" date="2007" name="Nature">
        <title>Evolution of genes and genomes on the Drosophila phylogeny.</title>
        <authorList>
            <consortium name="Drosophila 12 Genomes Consortium"/>
            <person name="Clark A.G."/>
            <person name="Eisen M.B."/>
            <person name="Smith D.R."/>
            <person name="Bergman C.M."/>
            <person name="Oliver B."/>
            <person name="Markow T.A."/>
            <person name="Kaufman T.C."/>
            <person name="Kellis M."/>
            <person name="Gelbart W."/>
            <person name="Iyer V.N."/>
            <person name="Pollard D.A."/>
            <person name="Sackton T.B."/>
            <person name="Larracuente A.M."/>
            <person name="Singh N.D."/>
            <person name="Abad J.P."/>
            <person name="Abt D.N."/>
            <person name="Adryan B."/>
            <person name="Aguade M."/>
            <person name="Akashi H."/>
            <person name="Anderson W.W."/>
            <person name="Aquadro C.F."/>
            <person name="Ardell D.H."/>
            <person name="Arguello R."/>
            <person name="Artieri C.G."/>
            <person name="Barbash D.A."/>
            <person name="Barker D."/>
            <person name="Barsanti P."/>
            <person name="Batterham P."/>
            <person name="Batzoglou S."/>
            <person name="Begun D."/>
            <person name="Bhutkar A."/>
            <person name="Blanco E."/>
            <person name="Bosak S.A."/>
            <person name="Bradley R.K."/>
            <person name="Brand A.D."/>
            <person name="Brent M.R."/>
            <person name="Brooks A.N."/>
            <person name="Brown R.H."/>
            <person name="Butlin R.K."/>
            <person name="Caggese C."/>
            <person name="Calvi B.R."/>
            <person name="Bernardo de Carvalho A."/>
            <person name="Caspi A."/>
            <person name="Castrezana S."/>
            <person name="Celniker S.E."/>
            <person name="Chang J.L."/>
            <person name="Chapple C."/>
            <person name="Chatterji S."/>
            <person name="Chinwalla A."/>
            <person name="Civetta A."/>
            <person name="Clifton S.W."/>
            <person name="Comeron J.M."/>
            <person name="Costello J.C."/>
            <person name="Coyne J.A."/>
            <person name="Daub J."/>
            <person name="David R.G."/>
            <person name="Delcher A.L."/>
            <person name="Delehaunty K."/>
            <person name="Do C.B."/>
            <person name="Ebling H."/>
            <person name="Edwards K."/>
            <person name="Eickbush T."/>
            <person name="Evans J.D."/>
            <person name="Filipski A."/>
            <person name="Findeiss S."/>
            <person name="Freyhult E."/>
            <person name="Fulton L."/>
            <person name="Fulton R."/>
            <person name="Garcia A.C."/>
            <person name="Gardiner A."/>
            <person name="Garfield D.A."/>
            <person name="Garvin B.E."/>
            <person name="Gibson G."/>
            <person name="Gilbert D."/>
            <person name="Gnerre S."/>
            <person name="Godfrey J."/>
            <person name="Good R."/>
            <person name="Gotea V."/>
            <person name="Gravely B."/>
            <person name="Greenberg A.J."/>
            <person name="Griffiths-Jones S."/>
            <person name="Gross S."/>
            <person name="Guigo R."/>
            <person name="Gustafson E.A."/>
            <person name="Haerty W."/>
            <person name="Hahn M.W."/>
            <person name="Halligan D.L."/>
            <person name="Halpern A.L."/>
            <person name="Halter G.M."/>
            <person name="Han M.V."/>
            <person name="Heger A."/>
            <person name="Hillier L."/>
            <person name="Hinrichs A.S."/>
            <person name="Holmes I."/>
            <person name="Hoskins R.A."/>
            <person name="Hubisz M.J."/>
            <person name="Hultmark D."/>
            <person name="Huntley M.A."/>
            <person name="Jaffe D.B."/>
            <person name="Jagadeeshan S."/>
            <person name="Jeck W.R."/>
            <person name="Johnson J."/>
            <person name="Jones C.D."/>
            <person name="Jordan W.C."/>
            <person name="Karpen G.H."/>
            <person name="Kataoka E."/>
            <person name="Keightley P.D."/>
            <person name="Kheradpour P."/>
            <person name="Kirkness E.F."/>
            <person name="Koerich L.B."/>
            <person name="Kristiansen K."/>
            <person name="Kudrna D."/>
            <person name="Kulathinal R.J."/>
            <person name="Kumar S."/>
            <person name="Kwok R."/>
            <person name="Lander E."/>
            <person name="Langley C.H."/>
            <person name="Lapoint R."/>
            <person name="Lazzaro B.P."/>
            <person name="Lee S.J."/>
            <person name="Levesque L."/>
            <person name="Li R."/>
            <person name="Lin C.F."/>
            <person name="Lin M.F."/>
            <person name="Lindblad-Toh K."/>
            <person name="Llopart A."/>
            <person name="Long M."/>
            <person name="Low L."/>
            <person name="Lozovsky E."/>
            <person name="Lu J."/>
            <person name="Luo M."/>
            <person name="Machado C.A."/>
            <person name="Makalowski W."/>
            <person name="Marzo M."/>
            <person name="Matsuda M."/>
            <person name="Matzkin L."/>
            <person name="McAllister B."/>
            <person name="McBride C.S."/>
            <person name="McKernan B."/>
            <person name="McKernan K."/>
            <person name="Mendez-Lago M."/>
            <person name="Minx P."/>
            <person name="Mollenhauer M.U."/>
            <person name="Montooth K."/>
            <person name="Mount S.M."/>
            <person name="Mu X."/>
            <person name="Myers E."/>
            <person name="Negre B."/>
            <person name="Newfeld S."/>
            <person name="Nielsen R."/>
            <person name="Noor M.A."/>
            <person name="O'Grady P."/>
            <person name="Pachter L."/>
            <person name="Papaceit M."/>
            <person name="Parisi M.J."/>
            <person name="Parisi M."/>
            <person name="Parts L."/>
            <person name="Pedersen J.S."/>
            <person name="Pesole G."/>
            <person name="Phillippy A.M."/>
            <person name="Ponting C.P."/>
            <person name="Pop M."/>
            <person name="Porcelli D."/>
            <person name="Powell J.R."/>
            <person name="Prohaska S."/>
            <person name="Pruitt K."/>
            <person name="Puig M."/>
            <person name="Quesneville H."/>
            <person name="Ram K.R."/>
            <person name="Rand D."/>
            <person name="Rasmussen M.D."/>
            <person name="Reed L.K."/>
            <person name="Reenan R."/>
            <person name="Reily A."/>
            <person name="Remington K.A."/>
            <person name="Rieger T.T."/>
            <person name="Ritchie M.G."/>
            <person name="Robin C."/>
            <person name="Rogers Y.H."/>
            <person name="Rohde C."/>
            <person name="Rozas J."/>
            <person name="Rubenfield M.J."/>
            <person name="Ruiz A."/>
            <person name="Russo S."/>
            <person name="Salzberg S.L."/>
            <person name="Sanchez-Gracia A."/>
            <person name="Saranga D.J."/>
            <person name="Sato H."/>
            <person name="Schaeffer S.W."/>
            <person name="Schatz M.C."/>
            <person name="Schlenke T."/>
            <person name="Schwartz R."/>
            <person name="Segarra C."/>
            <person name="Singh R.S."/>
            <person name="Sirot L."/>
            <person name="Sirota M."/>
            <person name="Sisneros N.B."/>
            <person name="Smith C.D."/>
            <person name="Smith T.F."/>
            <person name="Spieth J."/>
            <person name="Stage D.E."/>
            <person name="Stark A."/>
            <person name="Stephan W."/>
            <person name="Strausberg R.L."/>
            <person name="Strempel S."/>
            <person name="Sturgill D."/>
            <person name="Sutton G."/>
            <person name="Sutton G.G."/>
            <person name="Tao W."/>
            <person name="Teichmann S."/>
            <person name="Tobari Y.N."/>
            <person name="Tomimura Y."/>
            <person name="Tsolas J.M."/>
            <person name="Valente V.L."/>
            <person name="Venter E."/>
            <person name="Venter J.C."/>
            <person name="Vicario S."/>
            <person name="Vieira F.G."/>
            <person name="Vilella A.J."/>
            <person name="Villasante A."/>
            <person name="Walenz B."/>
            <person name="Wang J."/>
            <person name="Wasserman M."/>
            <person name="Watts T."/>
            <person name="Wilson D."/>
            <person name="Wilson R.K."/>
            <person name="Wing R.A."/>
            <person name="Wolfner M.F."/>
            <person name="Wong A."/>
            <person name="Wong G.K."/>
            <person name="Wu C.I."/>
            <person name="Wu G."/>
            <person name="Yamamoto D."/>
            <person name="Yang H.P."/>
            <person name="Yang S.P."/>
            <person name="Yorke J.A."/>
            <person name="Yoshida K."/>
            <person name="Zdobnov E."/>
            <person name="Zhang P."/>
            <person name="Zhang Y."/>
            <person name="Zimin A.V."/>
            <person name="Baldwin J."/>
            <person name="Abdouelleil A."/>
            <person name="Abdulkadir J."/>
            <person name="Abebe A."/>
            <person name="Abera B."/>
            <person name="Abreu J."/>
            <person name="Acer S.C."/>
            <person name="Aftuck L."/>
            <person name="Alexander A."/>
            <person name="An P."/>
            <person name="Anderson E."/>
            <person name="Anderson S."/>
            <person name="Arachi H."/>
            <person name="Azer M."/>
            <person name="Bachantsang P."/>
            <person name="Barry A."/>
            <person name="Bayul T."/>
            <person name="Berlin A."/>
            <person name="Bessette D."/>
            <person name="Bloom T."/>
            <person name="Blye J."/>
            <person name="Boguslavskiy L."/>
            <person name="Bonnet C."/>
            <person name="Boukhgalter B."/>
            <person name="Bourzgui I."/>
            <person name="Brown A."/>
            <person name="Cahill P."/>
            <person name="Channer S."/>
            <person name="Cheshatsang Y."/>
            <person name="Chuda L."/>
            <person name="Citroen M."/>
            <person name="Collymore A."/>
            <person name="Cooke P."/>
            <person name="Costello M."/>
            <person name="D'Aco K."/>
            <person name="Daza R."/>
            <person name="De Haan G."/>
            <person name="DeGray S."/>
            <person name="DeMaso C."/>
            <person name="Dhargay N."/>
            <person name="Dooley K."/>
            <person name="Dooley E."/>
            <person name="Doricent M."/>
            <person name="Dorje P."/>
            <person name="Dorjee K."/>
            <person name="Dupes A."/>
            <person name="Elong R."/>
            <person name="Falk J."/>
            <person name="Farina A."/>
            <person name="Faro S."/>
            <person name="Ferguson D."/>
            <person name="Fisher S."/>
            <person name="Foley C.D."/>
            <person name="Franke A."/>
            <person name="Friedrich D."/>
            <person name="Gadbois L."/>
            <person name="Gearin G."/>
            <person name="Gearin C.R."/>
            <person name="Giannoukos G."/>
            <person name="Goode T."/>
            <person name="Graham J."/>
            <person name="Grandbois E."/>
            <person name="Grewal S."/>
            <person name="Gyaltsen K."/>
            <person name="Hafez N."/>
            <person name="Hagos B."/>
            <person name="Hall J."/>
            <person name="Henson C."/>
            <person name="Hollinger A."/>
            <person name="Honan T."/>
            <person name="Huard M.D."/>
            <person name="Hughes L."/>
            <person name="Hurhula B."/>
            <person name="Husby M.E."/>
            <person name="Kamat A."/>
            <person name="Kanga B."/>
            <person name="Kashin S."/>
            <person name="Khazanovich D."/>
            <person name="Kisner P."/>
            <person name="Lance K."/>
            <person name="Lara M."/>
            <person name="Lee W."/>
            <person name="Lennon N."/>
            <person name="Letendre F."/>
            <person name="LeVine R."/>
            <person name="Lipovsky A."/>
            <person name="Liu X."/>
            <person name="Liu J."/>
            <person name="Liu S."/>
            <person name="Lokyitsang T."/>
            <person name="Lokyitsang Y."/>
            <person name="Lubonja R."/>
            <person name="Lui A."/>
            <person name="MacDonald P."/>
            <person name="Magnisalis V."/>
            <person name="Maru K."/>
            <person name="Matthews C."/>
            <person name="McCusker W."/>
            <person name="McDonough S."/>
            <person name="Mehta T."/>
            <person name="Meldrim J."/>
            <person name="Meneus L."/>
            <person name="Mihai O."/>
            <person name="Mihalev A."/>
            <person name="Mihova T."/>
            <person name="Mittelman R."/>
            <person name="Mlenga V."/>
            <person name="Montmayeur A."/>
            <person name="Mulrain L."/>
            <person name="Navidi A."/>
            <person name="Naylor J."/>
            <person name="Negash T."/>
            <person name="Nguyen T."/>
            <person name="Nguyen N."/>
            <person name="Nicol R."/>
            <person name="Norbu C."/>
            <person name="Norbu N."/>
            <person name="Novod N."/>
            <person name="O'Neill B."/>
            <person name="Osman S."/>
            <person name="Markiewicz E."/>
            <person name="Oyono O.L."/>
            <person name="Patti C."/>
            <person name="Phunkhang P."/>
            <person name="Pierre F."/>
            <person name="Priest M."/>
            <person name="Raghuraman S."/>
            <person name="Rege F."/>
            <person name="Reyes R."/>
            <person name="Rise C."/>
            <person name="Rogov P."/>
            <person name="Ross K."/>
            <person name="Ryan E."/>
            <person name="Settipalli S."/>
            <person name="Shea T."/>
            <person name="Sherpa N."/>
            <person name="Shi L."/>
            <person name="Shih D."/>
            <person name="Sparrow T."/>
            <person name="Spaulding J."/>
            <person name="Stalker J."/>
            <person name="Stange-Thomann N."/>
            <person name="Stavropoulos S."/>
            <person name="Stone C."/>
            <person name="Strader C."/>
            <person name="Tesfaye S."/>
            <person name="Thomson T."/>
            <person name="Thoulutsang Y."/>
            <person name="Thoulutsang D."/>
            <person name="Topham K."/>
            <person name="Topping I."/>
            <person name="Tsamla T."/>
            <person name="Vassiliev H."/>
            <person name="Vo A."/>
            <person name="Wangchuk T."/>
            <person name="Wangdi T."/>
            <person name="Weiand M."/>
            <person name="Wilkinson J."/>
            <person name="Wilson A."/>
            <person name="Yadav S."/>
            <person name="Young G."/>
            <person name="Yu Q."/>
            <person name="Zembek L."/>
            <person name="Zhong D."/>
            <person name="Zimmer A."/>
            <person name="Zwirko Z."/>
            <person name="Jaffe D.B."/>
            <person name="Alvarez P."/>
            <person name="Brockman W."/>
            <person name="Butler J."/>
            <person name="Chin C."/>
            <person name="Gnerre S."/>
            <person name="Grabherr M."/>
            <person name="Kleber M."/>
            <person name="Mauceli E."/>
            <person name="MacCallum I."/>
        </authorList>
    </citation>
    <scope>NUCLEOTIDE SEQUENCE [LARGE SCALE GENOMIC DNA]</scope>
    <source>
        <strain evidence="3">Tucson 15010-1051.87</strain>
    </source>
</reference>
<dbReference type="EMBL" id="CH940649">
    <property type="protein sequence ID" value="KRF81219.1"/>
    <property type="molecule type" value="Genomic_DNA"/>
</dbReference>
<proteinExistence type="predicted"/>
<dbReference type="AlphaFoldDB" id="A0A0Q9W8R1"/>
<keyword evidence="3" id="KW-1185">Reference proteome</keyword>
<keyword evidence="1" id="KW-0732">Signal</keyword>
<name>A0A0Q9W8R1_DROVI</name>
<dbReference type="InParanoid" id="A0A0Q9W8R1"/>
<evidence type="ECO:0000256" key="1">
    <source>
        <dbReference type="SAM" id="SignalP"/>
    </source>
</evidence>
<protein>
    <recommendedName>
        <fullName evidence="4">Kazal-like domain-containing protein</fullName>
    </recommendedName>
</protein>
<gene>
    <name evidence="2" type="primary">Dvir\GJ26170</name>
    <name evidence="2" type="ORF">Dvir_GJ26170</name>
</gene>
<dbReference type="SUPFAM" id="SSF100895">
    <property type="entry name" value="Kazal-type serine protease inhibitors"/>
    <property type="match status" value="1"/>
</dbReference>
<evidence type="ECO:0000313" key="2">
    <source>
        <dbReference type="EMBL" id="KRF81219.1"/>
    </source>
</evidence>
<feature type="chain" id="PRO_5006386549" description="Kazal-like domain-containing protein" evidence="1">
    <location>
        <begin position="20"/>
        <end position="103"/>
    </location>
</feature>
<evidence type="ECO:0008006" key="4">
    <source>
        <dbReference type="Google" id="ProtNLM"/>
    </source>
</evidence>
<sequence>MKLYLAIFMVHFTLWNAYAANLQECSFECDNTKAPICSFDGKSCYYEHTNDCFLAREKCARQILNLSVLQQGTRTKCLDNQRPICHNLSTVPKVKQALRKHFK</sequence>
<organism evidence="2 3">
    <name type="scientific">Drosophila virilis</name>
    <name type="common">Fruit fly</name>
    <dbReference type="NCBI Taxonomy" id="7244"/>
    <lineage>
        <taxon>Eukaryota</taxon>
        <taxon>Metazoa</taxon>
        <taxon>Ecdysozoa</taxon>
        <taxon>Arthropoda</taxon>
        <taxon>Hexapoda</taxon>
        <taxon>Insecta</taxon>
        <taxon>Pterygota</taxon>
        <taxon>Neoptera</taxon>
        <taxon>Endopterygota</taxon>
        <taxon>Diptera</taxon>
        <taxon>Brachycera</taxon>
        <taxon>Muscomorpha</taxon>
        <taxon>Ephydroidea</taxon>
        <taxon>Drosophilidae</taxon>
        <taxon>Drosophila</taxon>
    </lineage>
</organism>
<feature type="signal peptide" evidence="1">
    <location>
        <begin position="1"/>
        <end position="19"/>
    </location>
</feature>
<dbReference type="Gene3D" id="3.30.60.30">
    <property type="match status" value="1"/>
</dbReference>
<evidence type="ECO:0000313" key="3">
    <source>
        <dbReference type="Proteomes" id="UP000008792"/>
    </source>
</evidence>
<dbReference type="InterPro" id="IPR036058">
    <property type="entry name" value="Kazal_dom_sf"/>
</dbReference>
<dbReference type="Proteomes" id="UP000008792">
    <property type="component" value="Unassembled WGS sequence"/>
</dbReference>